<dbReference type="EMBL" id="BMJV01000004">
    <property type="protein sequence ID" value="GGG72648.1"/>
    <property type="molecule type" value="Genomic_DNA"/>
</dbReference>
<evidence type="ECO:0000313" key="2">
    <source>
        <dbReference type="Proteomes" id="UP000617145"/>
    </source>
</evidence>
<evidence type="ECO:0000313" key="1">
    <source>
        <dbReference type="EMBL" id="GGG72648.1"/>
    </source>
</evidence>
<protein>
    <submittedName>
        <fullName evidence="1">Uncharacterized protein</fullName>
    </submittedName>
</protein>
<sequence length="118" mass="13127">MPVDNDQDAQLFAQGELVVEKVHRPHIVGSNGLLLSISWLSFYCAPLGETEMNLALVQVIDRQFPETPFYCVQQMTCHIQNEGHAAHGRQPPAVVYFNPPAEPENGLNYLGSCPRHGE</sequence>
<name>A0A8J2ZJV8_9RHOB</name>
<comment type="caution">
    <text evidence="1">The sequence shown here is derived from an EMBL/GenBank/DDBJ whole genome shotgun (WGS) entry which is preliminary data.</text>
</comment>
<reference evidence="1" key="1">
    <citation type="journal article" date="2014" name="Int. J. Syst. Evol. Microbiol.">
        <title>Complete genome sequence of Corynebacterium casei LMG S-19264T (=DSM 44701T), isolated from a smear-ripened cheese.</title>
        <authorList>
            <consortium name="US DOE Joint Genome Institute (JGI-PGF)"/>
            <person name="Walter F."/>
            <person name="Albersmeier A."/>
            <person name="Kalinowski J."/>
            <person name="Ruckert C."/>
        </authorList>
    </citation>
    <scope>NUCLEOTIDE SEQUENCE</scope>
    <source>
        <strain evidence="1">CGMCC 1.15762</strain>
    </source>
</reference>
<accession>A0A8J2ZJV8</accession>
<dbReference type="AlphaFoldDB" id="A0A8J2ZJV8"/>
<dbReference type="Proteomes" id="UP000617145">
    <property type="component" value="Unassembled WGS sequence"/>
</dbReference>
<keyword evidence="2" id="KW-1185">Reference proteome</keyword>
<reference evidence="1" key="2">
    <citation type="submission" date="2020-09" db="EMBL/GenBank/DDBJ databases">
        <authorList>
            <person name="Sun Q."/>
            <person name="Zhou Y."/>
        </authorList>
    </citation>
    <scope>NUCLEOTIDE SEQUENCE</scope>
    <source>
        <strain evidence="1">CGMCC 1.15762</strain>
    </source>
</reference>
<dbReference type="RefSeq" id="WP_188790183.1">
    <property type="nucleotide sequence ID" value="NZ_BMJV01000004.1"/>
</dbReference>
<gene>
    <name evidence="1" type="ORF">GCM10011415_20930</name>
</gene>
<organism evidence="1 2">
    <name type="scientific">Salipiger pallidus</name>
    <dbReference type="NCBI Taxonomy" id="1775170"/>
    <lineage>
        <taxon>Bacteria</taxon>
        <taxon>Pseudomonadati</taxon>
        <taxon>Pseudomonadota</taxon>
        <taxon>Alphaproteobacteria</taxon>
        <taxon>Rhodobacterales</taxon>
        <taxon>Roseobacteraceae</taxon>
        <taxon>Salipiger</taxon>
    </lineage>
</organism>
<proteinExistence type="predicted"/>